<dbReference type="Proteomes" id="UP000179047">
    <property type="component" value="Unassembled WGS sequence"/>
</dbReference>
<dbReference type="InterPro" id="IPR050194">
    <property type="entry name" value="Glycosyltransferase_grp1"/>
</dbReference>
<organism evidence="3 4">
    <name type="scientific">Candidatus Yanofskybacteria bacterium RIFCSPLOWO2_01_FULL_49_25</name>
    <dbReference type="NCBI Taxonomy" id="1802701"/>
    <lineage>
        <taxon>Bacteria</taxon>
        <taxon>Candidatus Yanofskyibacteriota</taxon>
    </lineage>
</organism>
<dbReference type="PANTHER" id="PTHR45947">
    <property type="entry name" value="SULFOQUINOVOSYL TRANSFERASE SQD2"/>
    <property type="match status" value="1"/>
</dbReference>
<dbReference type="AlphaFoldDB" id="A0A1F8GT33"/>
<dbReference type="SUPFAM" id="SSF53756">
    <property type="entry name" value="UDP-Glycosyltransferase/glycogen phosphorylase"/>
    <property type="match status" value="1"/>
</dbReference>
<dbReference type="Pfam" id="PF13439">
    <property type="entry name" value="Glyco_transf_4"/>
    <property type="match status" value="1"/>
</dbReference>
<dbReference type="PANTHER" id="PTHR45947:SF3">
    <property type="entry name" value="SULFOQUINOVOSYL TRANSFERASE SQD2"/>
    <property type="match status" value="1"/>
</dbReference>
<dbReference type="Pfam" id="PF00534">
    <property type="entry name" value="Glycos_transf_1"/>
    <property type="match status" value="1"/>
</dbReference>
<protein>
    <recommendedName>
        <fullName evidence="5">Glycosyl transferase family 1 domain-containing protein</fullName>
    </recommendedName>
</protein>
<feature type="domain" description="Glycosyltransferase subfamily 4-like N-terminal" evidence="2">
    <location>
        <begin position="72"/>
        <end position="187"/>
    </location>
</feature>
<reference evidence="3 4" key="1">
    <citation type="journal article" date="2016" name="Nat. Commun.">
        <title>Thousands of microbial genomes shed light on interconnected biogeochemical processes in an aquifer system.</title>
        <authorList>
            <person name="Anantharaman K."/>
            <person name="Brown C.T."/>
            <person name="Hug L.A."/>
            <person name="Sharon I."/>
            <person name="Castelle C.J."/>
            <person name="Probst A.J."/>
            <person name="Thomas B.C."/>
            <person name="Singh A."/>
            <person name="Wilkins M.J."/>
            <person name="Karaoz U."/>
            <person name="Brodie E.L."/>
            <person name="Williams K.H."/>
            <person name="Hubbard S.S."/>
            <person name="Banfield J.F."/>
        </authorList>
    </citation>
    <scope>NUCLEOTIDE SEQUENCE [LARGE SCALE GENOMIC DNA]</scope>
</reference>
<dbReference type="STRING" id="1802701.A3A33_00425"/>
<evidence type="ECO:0000313" key="3">
    <source>
        <dbReference type="EMBL" id="OGN27808.1"/>
    </source>
</evidence>
<gene>
    <name evidence="3" type="ORF">A3A33_00425</name>
</gene>
<accession>A0A1F8GT33</accession>
<dbReference type="GO" id="GO:0016757">
    <property type="term" value="F:glycosyltransferase activity"/>
    <property type="evidence" value="ECO:0007669"/>
    <property type="project" value="InterPro"/>
</dbReference>
<feature type="domain" description="Glycosyl transferase family 1" evidence="1">
    <location>
        <begin position="203"/>
        <end position="330"/>
    </location>
</feature>
<comment type="caution">
    <text evidence="3">The sequence shown here is derived from an EMBL/GenBank/DDBJ whole genome shotgun (WGS) entry which is preliminary data.</text>
</comment>
<proteinExistence type="predicted"/>
<dbReference type="InterPro" id="IPR001296">
    <property type="entry name" value="Glyco_trans_1"/>
</dbReference>
<evidence type="ECO:0000259" key="1">
    <source>
        <dbReference type="Pfam" id="PF00534"/>
    </source>
</evidence>
<evidence type="ECO:0008006" key="5">
    <source>
        <dbReference type="Google" id="ProtNLM"/>
    </source>
</evidence>
<dbReference type="EMBL" id="MGKP01000027">
    <property type="protein sequence ID" value="OGN27808.1"/>
    <property type="molecule type" value="Genomic_DNA"/>
</dbReference>
<dbReference type="InterPro" id="IPR028098">
    <property type="entry name" value="Glyco_trans_4-like_N"/>
</dbReference>
<name>A0A1F8GT33_9BACT</name>
<evidence type="ECO:0000259" key="2">
    <source>
        <dbReference type="Pfam" id="PF13439"/>
    </source>
</evidence>
<evidence type="ECO:0000313" key="4">
    <source>
        <dbReference type="Proteomes" id="UP000179047"/>
    </source>
</evidence>
<sequence length="366" mass="41650">MKIALIHDWLTGIGGDVRVLKALHEMYPEAPIYCLYYDKRFTDEFFPNTTIIPSFLQKSFIALRLYSSIASKIALPFAPSAIESFDLSDHDLVISTGSIFSKGLVLRPKTRHINYCHSPTRQVWDLSFQALHATRFALHKKMLQHVLRIWDRHASTRVDRYIANSENVRARIKKYYQRDAEVIYPPVGIGRPEVSGKALSSHDYFLIVSRLYKHKNIDIAVRAFNKLGWPLVIVGDGPERSRLEKIAESNVQFLGYQSDASCSMLYASCSAFIMPQEEDFGIAPVEAMSHGKPVLALKRGGSLEYIQPGINGLFFEDPIEEILADGVRRIREQLANFDPKIIAESVQRFSIDRFKTQIKSSIALRL</sequence>
<dbReference type="Gene3D" id="3.40.50.2000">
    <property type="entry name" value="Glycogen Phosphorylase B"/>
    <property type="match status" value="2"/>
</dbReference>